<evidence type="ECO:0000256" key="2">
    <source>
        <dbReference type="ARBA" id="ARBA00023155"/>
    </source>
</evidence>
<feature type="compositionally biased region" description="Basic and acidic residues" evidence="5">
    <location>
        <begin position="157"/>
        <end position="171"/>
    </location>
</feature>
<keyword evidence="1 4" id="KW-0238">DNA-binding</keyword>
<feature type="compositionally biased region" description="Low complexity" evidence="5">
    <location>
        <begin position="824"/>
        <end position="836"/>
    </location>
</feature>
<evidence type="ECO:0000256" key="1">
    <source>
        <dbReference type="ARBA" id="ARBA00023125"/>
    </source>
</evidence>
<dbReference type="Gene3D" id="1.10.10.60">
    <property type="entry name" value="Homeodomain-like"/>
    <property type="match status" value="1"/>
</dbReference>
<feature type="compositionally biased region" description="Basic and acidic residues" evidence="5">
    <location>
        <begin position="386"/>
        <end position="411"/>
    </location>
</feature>
<evidence type="ECO:0000313" key="8">
    <source>
        <dbReference type="Proteomes" id="UP000311919"/>
    </source>
</evidence>
<comment type="subcellular location">
    <subcellularLocation>
        <location evidence="4">Nucleus</location>
    </subcellularLocation>
</comment>
<name>A0A4Z2D815_SCHJA</name>
<dbReference type="InterPro" id="IPR008422">
    <property type="entry name" value="KN_HD"/>
</dbReference>
<dbReference type="PROSITE" id="PS50071">
    <property type="entry name" value="HOMEOBOX_2"/>
    <property type="match status" value="1"/>
</dbReference>
<dbReference type="Proteomes" id="UP000311919">
    <property type="component" value="Unassembled WGS sequence"/>
</dbReference>
<dbReference type="InterPro" id="IPR013087">
    <property type="entry name" value="Znf_C2H2_type"/>
</dbReference>
<feature type="region of interest" description="Disordered" evidence="5">
    <location>
        <begin position="151"/>
        <end position="201"/>
    </location>
</feature>
<feature type="region of interest" description="Disordered" evidence="5">
    <location>
        <begin position="1478"/>
        <end position="1565"/>
    </location>
</feature>
<dbReference type="SMART" id="SM00389">
    <property type="entry name" value="HOX"/>
    <property type="match status" value="1"/>
</dbReference>
<dbReference type="PANTHER" id="PTHR11850">
    <property type="entry name" value="HOMEOBOX PROTEIN TRANSCRIPTION FACTORS"/>
    <property type="match status" value="1"/>
</dbReference>
<feature type="compositionally biased region" description="Polar residues" evidence="5">
    <location>
        <begin position="582"/>
        <end position="598"/>
    </location>
</feature>
<evidence type="ECO:0000256" key="3">
    <source>
        <dbReference type="ARBA" id="ARBA00023242"/>
    </source>
</evidence>
<proteinExistence type="predicted"/>
<accession>A0A4Z2D815</accession>
<feature type="compositionally biased region" description="Polar residues" evidence="5">
    <location>
        <begin position="1210"/>
        <end position="1252"/>
    </location>
</feature>
<feature type="DNA-binding region" description="Homeobox" evidence="4">
    <location>
        <begin position="1419"/>
        <end position="1455"/>
    </location>
</feature>
<evidence type="ECO:0000313" key="7">
    <source>
        <dbReference type="EMBL" id="TNN12651.1"/>
    </source>
</evidence>
<feature type="compositionally biased region" description="Polar residues" evidence="5">
    <location>
        <begin position="1510"/>
        <end position="1532"/>
    </location>
</feature>
<dbReference type="InterPro" id="IPR050224">
    <property type="entry name" value="TALE_homeobox"/>
</dbReference>
<feature type="region of interest" description="Disordered" evidence="5">
    <location>
        <begin position="1278"/>
        <end position="1300"/>
    </location>
</feature>
<dbReference type="EMBL" id="SKCS01000216">
    <property type="protein sequence ID" value="TNN12651.1"/>
    <property type="molecule type" value="Genomic_DNA"/>
</dbReference>
<gene>
    <name evidence="7" type="ORF">EWB00_003557</name>
</gene>
<evidence type="ECO:0000256" key="5">
    <source>
        <dbReference type="SAM" id="MobiDB-lite"/>
    </source>
</evidence>
<feature type="region of interest" description="Disordered" evidence="5">
    <location>
        <begin position="1178"/>
        <end position="1252"/>
    </location>
</feature>
<feature type="compositionally biased region" description="Polar residues" evidence="5">
    <location>
        <begin position="76"/>
        <end position="91"/>
    </location>
</feature>
<feature type="region of interest" description="Disordered" evidence="5">
    <location>
        <begin position="1325"/>
        <end position="1379"/>
    </location>
</feature>
<reference evidence="7 8" key="1">
    <citation type="submission" date="2019-03" db="EMBL/GenBank/DDBJ databases">
        <title>An improved genome assembly of the fluke Schistosoma japonicum.</title>
        <authorList>
            <person name="Hu W."/>
            <person name="Luo F."/>
            <person name="Yin M."/>
            <person name="Mo X."/>
            <person name="Sun C."/>
            <person name="Wu Q."/>
            <person name="Zhu B."/>
            <person name="Xiang M."/>
            <person name="Wang J."/>
            <person name="Wang Y."/>
            <person name="Zhang T."/>
            <person name="Xu B."/>
            <person name="Zheng H."/>
            <person name="Feng Z."/>
        </authorList>
    </citation>
    <scope>NUCLEOTIDE SEQUENCE [LARGE SCALE GENOMIC DNA]</scope>
    <source>
        <strain evidence="7">HuSjv2</strain>
        <tissue evidence="7">Worms</tissue>
    </source>
</reference>
<dbReference type="SUPFAM" id="SSF46689">
    <property type="entry name" value="Homeodomain-like"/>
    <property type="match status" value="1"/>
</dbReference>
<feature type="compositionally biased region" description="Low complexity" evidence="5">
    <location>
        <begin position="232"/>
        <end position="250"/>
    </location>
</feature>
<feature type="region of interest" description="Disordered" evidence="5">
    <location>
        <begin position="823"/>
        <end position="849"/>
    </location>
</feature>
<dbReference type="GO" id="GO:0006355">
    <property type="term" value="P:regulation of DNA-templated transcription"/>
    <property type="evidence" value="ECO:0007669"/>
    <property type="project" value="InterPro"/>
</dbReference>
<evidence type="ECO:0000259" key="6">
    <source>
        <dbReference type="PROSITE" id="PS50071"/>
    </source>
</evidence>
<feature type="region of interest" description="Disordered" evidence="5">
    <location>
        <begin position="886"/>
        <end position="933"/>
    </location>
</feature>
<dbReference type="InterPro" id="IPR001356">
    <property type="entry name" value="HD"/>
</dbReference>
<feature type="region of interest" description="Disordered" evidence="5">
    <location>
        <begin position="232"/>
        <end position="260"/>
    </location>
</feature>
<feature type="compositionally biased region" description="Low complexity" evidence="5">
    <location>
        <begin position="1278"/>
        <end position="1295"/>
    </location>
</feature>
<feature type="compositionally biased region" description="Low complexity" evidence="5">
    <location>
        <begin position="175"/>
        <end position="189"/>
    </location>
</feature>
<feature type="compositionally biased region" description="Low complexity" evidence="5">
    <location>
        <begin position="1487"/>
        <end position="1509"/>
    </location>
</feature>
<organism evidence="7 8">
    <name type="scientific">Schistosoma japonicum</name>
    <name type="common">Blood fluke</name>
    <dbReference type="NCBI Taxonomy" id="6182"/>
    <lineage>
        <taxon>Eukaryota</taxon>
        <taxon>Metazoa</taxon>
        <taxon>Spiralia</taxon>
        <taxon>Lophotrochozoa</taxon>
        <taxon>Platyhelminthes</taxon>
        <taxon>Trematoda</taxon>
        <taxon>Digenea</taxon>
        <taxon>Strigeidida</taxon>
        <taxon>Schistosomatoidea</taxon>
        <taxon>Schistosomatidae</taxon>
        <taxon>Schistosoma</taxon>
    </lineage>
</organism>
<feature type="compositionally biased region" description="Basic and acidic residues" evidence="5">
    <location>
        <begin position="1533"/>
        <end position="1543"/>
    </location>
</feature>
<dbReference type="STRING" id="6182.A0A4Z2D815"/>
<keyword evidence="8" id="KW-1185">Reference proteome</keyword>
<feature type="region of interest" description="Disordered" evidence="5">
    <location>
        <begin position="74"/>
        <end position="98"/>
    </location>
</feature>
<keyword evidence="3 4" id="KW-0539">Nucleus</keyword>
<protein>
    <submittedName>
        <fullName evidence="7">Putative homeobox protein Meis3-like 1 isoform 1</fullName>
    </submittedName>
</protein>
<dbReference type="GO" id="GO:0003677">
    <property type="term" value="F:DNA binding"/>
    <property type="evidence" value="ECO:0007669"/>
    <property type="project" value="UniProtKB-UniRule"/>
</dbReference>
<feature type="compositionally biased region" description="Polar residues" evidence="5">
    <location>
        <begin position="1325"/>
        <end position="1337"/>
    </location>
</feature>
<dbReference type="InterPro" id="IPR009057">
    <property type="entry name" value="Homeodomain-like_sf"/>
</dbReference>
<dbReference type="OrthoDB" id="10056939at2759"/>
<feature type="compositionally biased region" description="Low complexity" evidence="5">
    <location>
        <begin position="537"/>
        <end position="556"/>
    </location>
</feature>
<feature type="compositionally biased region" description="Low complexity" evidence="5">
    <location>
        <begin position="890"/>
        <end position="910"/>
    </location>
</feature>
<dbReference type="Pfam" id="PF05920">
    <property type="entry name" value="Homeobox_KN"/>
    <property type="match status" value="1"/>
</dbReference>
<feature type="region of interest" description="Disordered" evidence="5">
    <location>
        <begin position="382"/>
        <end position="411"/>
    </location>
</feature>
<comment type="caution">
    <text evidence="7">The sequence shown here is derived from an EMBL/GenBank/DDBJ whole genome shotgun (WGS) entry which is preliminary data.</text>
</comment>
<feature type="compositionally biased region" description="Low complexity" evidence="5">
    <location>
        <begin position="1338"/>
        <end position="1376"/>
    </location>
</feature>
<feature type="region of interest" description="Disordered" evidence="5">
    <location>
        <begin position="1145"/>
        <end position="1166"/>
    </location>
</feature>
<dbReference type="CDD" id="cd00086">
    <property type="entry name" value="homeodomain"/>
    <property type="match status" value="1"/>
</dbReference>
<feature type="compositionally biased region" description="Low complexity" evidence="5">
    <location>
        <begin position="1551"/>
        <end position="1565"/>
    </location>
</feature>
<dbReference type="SMART" id="SM00355">
    <property type="entry name" value="ZnF_C2H2"/>
    <property type="match status" value="3"/>
</dbReference>
<feature type="compositionally biased region" description="Polar residues" evidence="5">
    <location>
        <begin position="915"/>
        <end position="932"/>
    </location>
</feature>
<feature type="region of interest" description="Disordered" evidence="5">
    <location>
        <begin position="523"/>
        <end position="604"/>
    </location>
</feature>
<sequence>MGLLPLLDASDVLVLHCPLCYFHTHWLNHLETHFNHEHSSENVDFMLYQCSKCRKIASCKTFLYEHIDIRHKRTGKSTSLQSPRTQSPNDTLSDHESVSITQRKLETIELCSNNTDPSTLLIEIPDSTGIINNNCTTIPNDDEKQSAGILNTDENESTNKDDLNANHKSDINEFTNQSTTNNDNSNNNSSEKEQDTDFNNTKNCHSPYIKILFVGQLCGSSSTLSPATSSTTVAAISPPTSQTIPPTSLSETKSKHYQSQPRPYHQAQKLPNYNYYSNSTVKQQCLFCDYTSSDSTKLAEHYVQHGIRQLQLPNMHKVKKLHGNNTALLGNNYLPANPLASVDDLTTFTTIEHDKNCLPTGLLAPVITSPNSMNKMSTYFGNARKSPTEHDTKEKIEENDSSEGRGEKKTIPIESPNYSAICCPSGLITSPPHTHLPTSTTMNSEKETTSTTTFKCDEEKKPYRVMRRGRKRHSSCELSLLNADHKRYHHEENSDNEWSSSYPPIDSNYSLRYNGHNQQIATSSLSHSSCVPMPADNSSSTNSGTTDTTMNTSKTTLLPNFPRDSQHQQSHKSIHPEVDSEYSLSPSTATNHQQQTHSPLPNTTLPINLPPYPAYMNPVFLSALMASGSWPFNSLPGNNNNNVVTNTLDPWHAANISLDSLQQTASLFSNNNQRLVPNSNNFPPILSPQCDASSIQLNKSPRHLMSDEQIPSLQDINHINSQLSKLSGFPPLTSNSCLNNENNIPTSQKNLFNYPAFIQPSNFINGSPTNPFLLQLTNCPALTDNSQQILATALSAWCTQQAETVGLFPYNLHRKNLSNPPLFTSNSYSNNTNNTTDNHDNKSNGSNNSIITTLLNNMANESHETNDKLNINSTNSTIPYSMTQTDQAISSAPLSSSSSSGSSRGSSNSSDENHFNSSTFMKNSPKSNNVKDSTVSCPSSASCLSKLSSSTTINPTSSRPSSAVQSTFNAIMNNNHLNSSQCQPIPNYPGAVSGGSTSSLAAMMAAAAAAAAMAGMCHPNPDSSRCILPPSLSAFPQPLLPSSSMPASMSSTVAASLSTSVFPSSVNQTFKNFDLMNSSSKDFNDELLNHHEIMLLNDQQQQRQAYMTTAQSKYLRHPQHQYINVTSNNSNIVDYTNDESVTEIEDVDDEVTEENDIPEENEDDDEFSEDILLHEQSINRSSNNECNGLVDERSGNNLLSGTNTNNSNNHNKSTVKCSTGLSNETGTVRNSKNLSESRRLGQSPNREMNTTHLHTKDSEVKFLSKSYNHNFIGNMINSNNTSTTGSNTKPGNGSSYSGRTNRANLQLSSAMNLDQKYGHRNLTESMINSDNINNNVGDSNSTESDENSSVNLSVSNNTTTTSMNTSSTVTTTSSPNGSGGVGSGALFSIRRAVGLSRTNLPFPARKRLFGWLVDHLREPYPSEEEKMMLAMETGLSRTTVNNWFINARRRYVKPLMQGRLVLQSGVFKTVSNENCNATTSGGGGGASSSSASSPPSPTPNSTNNSNNNNFGQNHYMSTNTSVATKSNYTHSPLNEKGHRERSGSRRNSALTANTTNVSTGSGNINNSSSMLPFSNSFNTCPLSSTNNDAVNTSCHYNNSNSFIANPFSTQQNNLGISKSSNNPSDSAAAISAMAVAAAAAAAVYAGANMNASRGGRVGSSSASTTSISGSPVSALSPTSSLLFTSQFSNLFNNAAASAVNINRSSRTGSSVQHHHQQQQHPHPDILLSNEHLVDGITNLSKSLLCSTSTESEHMIGGTGD</sequence>
<evidence type="ECO:0000256" key="4">
    <source>
        <dbReference type="PROSITE-ProRule" id="PRU00108"/>
    </source>
</evidence>
<feature type="domain" description="Homeobox" evidence="6">
    <location>
        <begin position="1417"/>
        <end position="1454"/>
    </location>
</feature>
<dbReference type="GO" id="GO:0005634">
    <property type="term" value="C:nucleus"/>
    <property type="evidence" value="ECO:0007669"/>
    <property type="project" value="UniProtKB-SubCell"/>
</dbReference>
<feature type="compositionally biased region" description="Low complexity" evidence="5">
    <location>
        <begin position="1195"/>
        <end position="1209"/>
    </location>
</feature>
<keyword evidence="2 4" id="KW-0371">Homeobox</keyword>